<dbReference type="AlphaFoldDB" id="A0AAV9ZJA9"/>
<name>A0AAV9ZJA9_9AGAR</name>
<sequence>MSDFAEFKVDLQVRLPPELPLVILHHLRFDRNALRQFCLVSRQLRSLSQPFIFEHISVGTQATRQIKSRSPCSSLYETRCESPHIVTHIRHVDIVSPRLGPTWIARESTLPLLLTLLADAEIVRTFRLRCSSESWGDLPLELQHSIQLLLKSPSLRNLDFSGVVRLTTDIFKYCRSVERLKFSKIIVFDWDLEDRSGECFGTIESFTSLDMHVVDVVAWMIATPSFRTLRDLRIAVTHDEVNALQNLLRHVSGTLESLSLQLIIWYWPKGAPTCSISLPSLRSLRLSVGITKPCCDDDDIFHWAICFLLEQHRYKALQHLTLDLRFDDASDPHAHKWSELDSALSDFMFSALKTLVVTLFPMYPEAEPVARLVGDELPRLLPWTRLVRRPTSQRHLVDNSNPPKQVTNKIGRIMLHKGDLTTPVILADNFSILLGHIEVTVPWVEDGSDYQIVLFGDSGNFSPLFTISGP</sequence>
<protein>
    <recommendedName>
        <fullName evidence="3">F-box domain-containing protein</fullName>
    </recommendedName>
</protein>
<organism evidence="1 2">
    <name type="scientific">Favolaschia claudopus</name>
    <dbReference type="NCBI Taxonomy" id="2862362"/>
    <lineage>
        <taxon>Eukaryota</taxon>
        <taxon>Fungi</taxon>
        <taxon>Dikarya</taxon>
        <taxon>Basidiomycota</taxon>
        <taxon>Agaricomycotina</taxon>
        <taxon>Agaricomycetes</taxon>
        <taxon>Agaricomycetidae</taxon>
        <taxon>Agaricales</taxon>
        <taxon>Marasmiineae</taxon>
        <taxon>Mycenaceae</taxon>
        <taxon>Favolaschia</taxon>
    </lineage>
</organism>
<dbReference type="Gene3D" id="3.80.10.10">
    <property type="entry name" value="Ribonuclease Inhibitor"/>
    <property type="match status" value="1"/>
</dbReference>
<evidence type="ECO:0008006" key="3">
    <source>
        <dbReference type="Google" id="ProtNLM"/>
    </source>
</evidence>
<dbReference type="SUPFAM" id="SSF52047">
    <property type="entry name" value="RNI-like"/>
    <property type="match status" value="1"/>
</dbReference>
<evidence type="ECO:0000313" key="2">
    <source>
        <dbReference type="Proteomes" id="UP001362999"/>
    </source>
</evidence>
<evidence type="ECO:0000313" key="1">
    <source>
        <dbReference type="EMBL" id="KAK6983924.1"/>
    </source>
</evidence>
<dbReference type="Proteomes" id="UP001362999">
    <property type="component" value="Unassembled WGS sequence"/>
</dbReference>
<keyword evidence="2" id="KW-1185">Reference proteome</keyword>
<dbReference type="EMBL" id="JAWWNJ010000145">
    <property type="protein sequence ID" value="KAK6983924.1"/>
    <property type="molecule type" value="Genomic_DNA"/>
</dbReference>
<accession>A0AAV9ZJA9</accession>
<dbReference type="InterPro" id="IPR032675">
    <property type="entry name" value="LRR_dom_sf"/>
</dbReference>
<proteinExistence type="predicted"/>
<reference evidence="1 2" key="1">
    <citation type="journal article" date="2024" name="J Genomics">
        <title>Draft genome sequencing and assembly of Favolaschia claudopus CIRM-BRFM 2984 isolated from oak limbs.</title>
        <authorList>
            <person name="Navarro D."/>
            <person name="Drula E."/>
            <person name="Chaduli D."/>
            <person name="Cazenave R."/>
            <person name="Ahrendt S."/>
            <person name="Wang J."/>
            <person name="Lipzen A."/>
            <person name="Daum C."/>
            <person name="Barry K."/>
            <person name="Grigoriev I.V."/>
            <person name="Favel A."/>
            <person name="Rosso M.N."/>
            <person name="Martin F."/>
        </authorList>
    </citation>
    <scope>NUCLEOTIDE SEQUENCE [LARGE SCALE GENOMIC DNA]</scope>
    <source>
        <strain evidence="1 2">CIRM-BRFM 2984</strain>
    </source>
</reference>
<gene>
    <name evidence="1" type="ORF">R3P38DRAFT_3457926</name>
</gene>
<comment type="caution">
    <text evidence="1">The sequence shown here is derived from an EMBL/GenBank/DDBJ whole genome shotgun (WGS) entry which is preliminary data.</text>
</comment>